<dbReference type="EMBL" id="NDHI03003696">
    <property type="protein sequence ID" value="PNJ07691.1"/>
    <property type="molecule type" value="Genomic_DNA"/>
</dbReference>
<reference evidence="2" key="1">
    <citation type="submission" date="2017-12" db="EMBL/GenBank/DDBJ databases">
        <title>High-resolution comparative analysis of great ape genomes.</title>
        <authorList>
            <person name="Pollen A."/>
            <person name="Hastie A."/>
            <person name="Hormozdiari F."/>
            <person name="Dougherty M."/>
            <person name="Liu R."/>
            <person name="Chaisson M."/>
            <person name="Hoppe E."/>
            <person name="Hill C."/>
            <person name="Pang A."/>
            <person name="Hillier L."/>
            <person name="Baker C."/>
            <person name="Armstrong J."/>
            <person name="Shendure J."/>
            <person name="Paten B."/>
            <person name="Wilson R."/>
            <person name="Chao H."/>
            <person name="Schneider V."/>
            <person name="Ventura M."/>
            <person name="Kronenberg Z."/>
            <person name="Murali S."/>
            <person name="Gordon D."/>
            <person name="Cantsilieris S."/>
            <person name="Munson K."/>
            <person name="Nelson B."/>
            <person name="Raja A."/>
            <person name="Underwood J."/>
            <person name="Diekhans M."/>
            <person name="Fiddes I."/>
            <person name="Haussler D."/>
            <person name="Eichler E."/>
        </authorList>
    </citation>
    <scope>NUCLEOTIDE SEQUENCE [LARGE SCALE GENOMIC DNA]</scope>
    <source>
        <strain evidence="2">Susie</strain>
    </source>
</reference>
<comment type="caution">
    <text evidence="2">The sequence shown here is derived from an EMBL/GenBank/DDBJ whole genome shotgun (WGS) entry which is preliminary data.</text>
</comment>
<evidence type="ECO:0000313" key="2">
    <source>
        <dbReference type="EMBL" id="PNJ07691.1"/>
    </source>
</evidence>
<feature type="compositionally biased region" description="Polar residues" evidence="1">
    <location>
        <begin position="18"/>
        <end position="30"/>
    </location>
</feature>
<sequence>MQAKYSSTRDMLDDDGDTTMSLHSQASATTRRPEPRCTGWSRVARSRLTAALTSLAQAILPPQPSE</sequence>
<name>A0A2J8RGN9_PONAB</name>
<evidence type="ECO:0000256" key="1">
    <source>
        <dbReference type="SAM" id="MobiDB-lite"/>
    </source>
</evidence>
<gene>
    <name evidence="2" type="ORF">CR201_G0051062</name>
</gene>
<organism evidence="2">
    <name type="scientific">Pongo abelii</name>
    <name type="common">Sumatran orangutan</name>
    <name type="synonym">Pongo pygmaeus abelii</name>
    <dbReference type="NCBI Taxonomy" id="9601"/>
    <lineage>
        <taxon>Eukaryota</taxon>
        <taxon>Metazoa</taxon>
        <taxon>Chordata</taxon>
        <taxon>Craniata</taxon>
        <taxon>Vertebrata</taxon>
        <taxon>Euteleostomi</taxon>
        <taxon>Mammalia</taxon>
        <taxon>Eutheria</taxon>
        <taxon>Euarchontoglires</taxon>
        <taxon>Primates</taxon>
        <taxon>Haplorrhini</taxon>
        <taxon>Catarrhini</taxon>
        <taxon>Hominidae</taxon>
        <taxon>Pongo</taxon>
    </lineage>
</organism>
<protein>
    <submittedName>
        <fullName evidence="2">CLEC1A isoform 2</fullName>
    </submittedName>
</protein>
<feature type="region of interest" description="Disordered" evidence="1">
    <location>
        <begin position="1"/>
        <end position="39"/>
    </location>
</feature>
<proteinExistence type="predicted"/>
<dbReference type="AlphaFoldDB" id="A0A2J8RGN9"/>
<dbReference type="STRING" id="9601.ENSPPYP00000022311"/>
<accession>A0A2J8RGN9</accession>